<accession>A0AAV2NBB9</accession>
<name>A0AAV2NBB9_9HYME</name>
<protein>
    <submittedName>
        <fullName evidence="1">Uncharacterized protein</fullName>
    </submittedName>
</protein>
<evidence type="ECO:0000313" key="2">
    <source>
        <dbReference type="Proteomes" id="UP001497644"/>
    </source>
</evidence>
<dbReference type="Proteomes" id="UP001497644">
    <property type="component" value="Chromosome 12"/>
</dbReference>
<dbReference type="InterPro" id="IPR050951">
    <property type="entry name" value="Retrovirus_Pol_polyprotein"/>
</dbReference>
<keyword evidence="2" id="KW-1185">Reference proteome</keyword>
<gene>
    <name evidence="1" type="ORF">LPLAT_LOCUS3429</name>
</gene>
<organism evidence="1 2">
    <name type="scientific">Lasius platythorax</name>
    <dbReference type="NCBI Taxonomy" id="488582"/>
    <lineage>
        <taxon>Eukaryota</taxon>
        <taxon>Metazoa</taxon>
        <taxon>Ecdysozoa</taxon>
        <taxon>Arthropoda</taxon>
        <taxon>Hexapoda</taxon>
        <taxon>Insecta</taxon>
        <taxon>Pterygota</taxon>
        <taxon>Neoptera</taxon>
        <taxon>Endopterygota</taxon>
        <taxon>Hymenoptera</taxon>
        <taxon>Apocrita</taxon>
        <taxon>Aculeata</taxon>
        <taxon>Formicoidea</taxon>
        <taxon>Formicidae</taxon>
        <taxon>Formicinae</taxon>
        <taxon>Lasius</taxon>
        <taxon>Lasius</taxon>
    </lineage>
</organism>
<dbReference type="EMBL" id="OZ034835">
    <property type="protein sequence ID" value="CAL1677421.1"/>
    <property type="molecule type" value="Genomic_DNA"/>
</dbReference>
<dbReference type="PANTHER" id="PTHR37984:SF12">
    <property type="entry name" value="RIBONUCLEASE H"/>
    <property type="match status" value="1"/>
</dbReference>
<dbReference type="PANTHER" id="PTHR37984">
    <property type="entry name" value="PROTEIN CBG26694"/>
    <property type="match status" value="1"/>
</dbReference>
<proteinExistence type="predicted"/>
<sequence>MGETTVEIDYNKKKKYLSLIISEGGGCDILGRDWFEELGISVQGVFGIDGRNNSMKIYELFPTVFGGELGQFKGEPIKLELNKGTTPIFLKHRQVPFALKPAVEKELDQLVQ</sequence>
<evidence type="ECO:0000313" key="1">
    <source>
        <dbReference type="EMBL" id="CAL1677421.1"/>
    </source>
</evidence>
<dbReference type="AlphaFoldDB" id="A0AAV2NBB9"/>
<reference evidence="1" key="1">
    <citation type="submission" date="2024-04" db="EMBL/GenBank/DDBJ databases">
        <authorList>
            <consortium name="Molecular Ecology Group"/>
        </authorList>
    </citation>
    <scope>NUCLEOTIDE SEQUENCE</scope>
</reference>